<evidence type="ECO:0000313" key="2">
    <source>
        <dbReference type="Proteomes" id="UP000271974"/>
    </source>
</evidence>
<dbReference type="Proteomes" id="UP000271974">
    <property type="component" value="Unassembled WGS sequence"/>
</dbReference>
<protein>
    <submittedName>
        <fullName evidence="1">Uncharacterized protein</fullName>
    </submittedName>
</protein>
<feature type="non-terminal residue" evidence="1">
    <location>
        <position position="1"/>
    </location>
</feature>
<feature type="non-terminal residue" evidence="1">
    <location>
        <position position="127"/>
    </location>
</feature>
<sequence length="127" mass="14600">KLKYTSAVTNTSFFVPRTELASRRFKVTGRDPNFFFETHFFFPKRHGVFETFEFRTRVAPPTKFRNLIPVVGLFRMVDVDIDKRLEVCSFTHSYKRLAIRVTADSPVPYIGVLNSGGDTTINAYALP</sequence>
<dbReference type="AlphaFoldDB" id="A0A433U1A7"/>
<dbReference type="EMBL" id="RQTK01000106">
    <property type="protein sequence ID" value="RUS87587.1"/>
    <property type="molecule type" value="Genomic_DNA"/>
</dbReference>
<name>A0A433U1A7_ELYCH</name>
<evidence type="ECO:0000313" key="1">
    <source>
        <dbReference type="EMBL" id="RUS87587.1"/>
    </source>
</evidence>
<accession>A0A433U1A7</accession>
<proteinExistence type="predicted"/>
<gene>
    <name evidence="1" type="ORF">EGW08_004632</name>
</gene>
<reference evidence="1 2" key="1">
    <citation type="submission" date="2019-01" db="EMBL/GenBank/DDBJ databases">
        <title>A draft genome assembly of the solar-powered sea slug Elysia chlorotica.</title>
        <authorList>
            <person name="Cai H."/>
            <person name="Li Q."/>
            <person name="Fang X."/>
            <person name="Li J."/>
            <person name="Curtis N.E."/>
            <person name="Altenburger A."/>
            <person name="Shibata T."/>
            <person name="Feng M."/>
            <person name="Maeda T."/>
            <person name="Schwartz J.A."/>
            <person name="Shigenobu S."/>
            <person name="Lundholm N."/>
            <person name="Nishiyama T."/>
            <person name="Yang H."/>
            <person name="Hasebe M."/>
            <person name="Li S."/>
            <person name="Pierce S.K."/>
            <person name="Wang J."/>
        </authorList>
    </citation>
    <scope>NUCLEOTIDE SEQUENCE [LARGE SCALE GENOMIC DNA]</scope>
    <source>
        <strain evidence="1">EC2010</strain>
        <tissue evidence="1">Whole organism of an adult</tissue>
    </source>
</reference>
<keyword evidence="2" id="KW-1185">Reference proteome</keyword>
<organism evidence="1 2">
    <name type="scientific">Elysia chlorotica</name>
    <name type="common">Eastern emerald elysia</name>
    <name type="synonym">Sea slug</name>
    <dbReference type="NCBI Taxonomy" id="188477"/>
    <lineage>
        <taxon>Eukaryota</taxon>
        <taxon>Metazoa</taxon>
        <taxon>Spiralia</taxon>
        <taxon>Lophotrochozoa</taxon>
        <taxon>Mollusca</taxon>
        <taxon>Gastropoda</taxon>
        <taxon>Heterobranchia</taxon>
        <taxon>Euthyneura</taxon>
        <taxon>Panpulmonata</taxon>
        <taxon>Sacoglossa</taxon>
        <taxon>Placobranchoidea</taxon>
        <taxon>Plakobranchidae</taxon>
        <taxon>Elysia</taxon>
    </lineage>
</organism>
<comment type="caution">
    <text evidence="1">The sequence shown here is derived from an EMBL/GenBank/DDBJ whole genome shotgun (WGS) entry which is preliminary data.</text>
</comment>